<keyword evidence="1" id="KW-0175">Coiled coil</keyword>
<gene>
    <name evidence="2" type="ORF">A6E74_07135</name>
</gene>
<proteinExistence type="predicted"/>
<evidence type="ECO:0000256" key="1">
    <source>
        <dbReference type="SAM" id="Coils"/>
    </source>
</evidence>
<sequence length="234" mass="27045">MNETLSAAWVMKVATVIKDNFTMADILSLTNTFAAGKDIEVRYSAAPEFINKQNVAQQNLSTFSISQTIQFLTEIVDSETGYQPMQLADLLKELVSRFPNHTIEKDREAVGKMKTRFEEYPQVAGAWTKAGFQLSVRNYREAVVNCRLALELLLKQLFNNEKSLENQKAAINELLSEQPKEFTNMLISQIRSYEVLQNQHFKHNLPDMDEMEVRYIFNTTYLIMDYLEKKAHDK</sequence>
<accession>A0A179ERH2</accession>
<organism evidence="2 3">
    <name type="scientific">Enterococcus thailandicus</name>
    <dbReference type="NCBI Taxonomy" id="417368"/>
    <lineage>
        <taxon>Bacteria</taxon>
        <taxon>Bacillati</taxon>
        <taxon>Bacillota</taxon>
        <taxon>Bacilli</taxon>
        <taxon>Lactobacillales</taxon>
        <taxon>Enterococcaceae</taxon>
        <taxon>Enterococcus</taxon>
    </lineage>
</organism>
<dbReference type="RefSeq" id="WP_067483590.1">
    <property type="nucleotide sequence ID" value="NZ_LWMN01000012.1"/>
</dbReference>
<evidence type="ECO:0000313" key="3">
    <source>
        <dbReference type="Proteomes" id="UP000078516"/>
    </source>
</evidence>
<keyword evidence="3" id="KW-1185">Reference proteome</keyword>
<dbReference type="Proteomes" id="UP000078516">
    <property type="component" value="Unassembled WGS sequence"/>
</dbReference>
<dbReference type="EMBL" id="LWMN01000012">
    <property type="protein sequence ID" value="OAQ55831.1"/>
    <property type="molecule type" value="Genomic_DNA"/>
</dbReference>
<comment type="caution">
    <text evidence="2">The sequence shown here is derived from an EMBL/GenBank/DDBJ whole genome shotgun (WGS) entry which is preliminary data.</text>
</comment>
<name>A0A179ERH2_ENTTH</name>
<evidence type="ECO:0000313" key="2">
    <source>
        <dbReference type="EMBL" id="OAQ55831.1"/>
    </source>
</evidence>
<dbReference type="AlphaFoldDB" id="A0A179ERH2"/>
<protein>
    <submittedName>
        <fullName evidence="2">Uncharacterized protein</fullName>
    </submittedName>
</protein>
<reference evidence="2 3" key="1">
    <citation type="submission" date="2016-04" db="EMBL/GenBank/DDBJ databases">
        <title>Draft genome of an Enterococcus thailandicus strain isolated from bovine feces.</title>
        <authorList>
            <person name="Beukers A.G."/>
            <person name="Zaheer R."/>
            <person name="Goji N."/>
            <person name="Cook S.R."/>
            <person name="Amoako K."/>
            <person name="Chaves A.V."/>
            <person name="Ward M.P."/>
            <person name="Mcallister T.A."/>
        </authorList>
    </citation>
    <scope>NUCLEOTIDE SEQUENCE [LARGE SCALE GENOMIC DNA]</scope>
    <source>
        <strain evidence="2 3">F0711D 46</strain>
    </source>
</reference>
<feature type="coiled-coil region" evidence="1">
    <location>
        <begin position="147"/>
        <end position="174"/>
    </location>
</feature>